<evidence type="ECO:0000313" key="1">
    <source>
        <dbReference type="EMBL" id="VFQ98790.1"/>
    </source>
</evidence>
<protein>
    <submittedName>
        <fullName evidence="1">Uncharacterized protein</fullName>
    </submittedName>
</protein>
<reference evidence="1 2" key="1">
    <citation type="submission" date="2018-04" db="EMBL/GenBank/DDBJ databases">
        <authorList>
            <person name="Vogel A."/>
        </authorList>
    </citation>
    <scope>NUCLEOTIDE SEQUENCE [LARGE SCALE GENOMIC DNA]</scope>
</reference>
<dbReference type="Proteomes" id="UP000595140">
    <property type="component" value="Unassembled WGS sequence"/>
</dbReference>
<evidence type="ECO:0000313" key="2">
    <source>
        <dbReference type="Proteomes" id="UP000595140"/>
    </source>
</evidence>
<sequence>MDRNVVFILYGAPDWESINPLQYEGAISMGVDLHSGTFRKWIESGFHILDGGSDPVAVGVALVNSAASSIMPGPYRAKDKNAATQVVDIPGLVSLDRITPALRLSYHNDSGSIWSTVLVLQTAWNSVRGTIDRDLPAVDRGLWNTLGLVSLDRITPALRLSYHNDCIPEQQFQHTVSLETIEDLSRQWAQM</sequence>
<name>A0A484NCK4_9ASTE</name>
<keyword evidence="2" id="KW-1185">Reference proteome</keyword>
<organism evidence="1 2">
    <name type="scientific">Cuscuta campestris</name>
    <dbReference type="NCBI Taxonomy" id="132261"/>
    <lineage>
        <taxon>Eukaryota</taxon>
        <taxon>Viridiplantae</taxon>
        <taxon>Streptophyta</taxon>
        <taxon>Embryophyta</taxon>
        <taxon>Tracheophyta</taxon>
        <taxon>Spermatophyta</taxon>
        <taxon>Magnoliopsida</taxon>
        <taxon>eudicotyledons</taxon>
        <taxon>Gunneridae</taxon>
        <taxon>Pentapetalae</taxon>
        <taxon>asterids</taxon>
        <taxon>lamiids</taxon>
        <taxon>Solanales</taxon>
        <taxon>Convolvulaceae</taxon>
        <taxon>Cuscuteae</taxon>
        <taxon>Cuscuta</taxon>
        <taxon>Cuscuta subgen. Grammica</taxon>
        <taxon>Cuscuta sect. Cleistogrammica</taxon>
    </lineage>
</organism>
<dbReference type="AlphaFoldDB" id="A0A484NCK4"/>
<dbReference type="EMBL" id="OOIL02006618">
    <property type="protein sequence ID" value="VFQ98790.1"/>
    <property type="molecule type" value="Genomic_DNA"/>
</dbReference>
<accession>A0A484NCK4</accession>
<gene>
    <name evidence="1" type="ORF">CCAM_LOCUS40566</name>
</gene>
<proteinExistence type="predicted"/>